<organism evidence="7 8">
    <name type="scientific">Facklamia lactis</name>
    <dbReference type="NCBI Taxonomy" id="2749967"/>
    <lineage>
        <taxon>Bacteria</taxon>
        <taxon>Bacillati</taxon>
        <taxon>Bacillota</taxon>
        <taxon>Bacilli</taxon>
        <taxon>Lactobacillales</taxon>
        <taxon>Aerococcaceae</taxon>
        <taxon>Facklamia</taxon>
    </lineage>
</organism>
<evidence type="ECO:0000256" key="5">
    <source>
        <dbReference type="SAM" id="Phobius"/>
    </source>
</evidence>
<keyword evidence="4 5" id="KW-0472">Membrane</keyword>
<dbReference type="PANTHER" id="PTHR43077:SF10">
    <property type="entry name" value="TRANSPORT PERMEASE PROTEIN"/>
    <property type="match status" value="1"/>
</dbReference>
<comment type="subcellular location">
    <subcellularLocation>
        <location evidence="1">Membrane</location>
        <topology evidence="1">Multi-pass membrane protein</topology>
    </subcellularLocation>
</comment>
<evidence type="ECO:0000256" key="2">
    <source>
        <dbReference type="ARBA" id="ARBA00022692"/>
    </source>
</evidence>
<protein>
    <submittedName>
        <fullName evidence="7">ABC transporter permease</fullName>
    </submittedName>
</protein>
<feature type="domain" description="ABC-2 type transporter transmembrane" evidence="6">
    <location>
        <begin position="52"/>
        <end position="240"/>
    </location>
</feature>
<keyword evidence="2 5" id="KW-0812">Transmembrane</keyword>
<proteinExistence type="predicted"/>
<evidence type="ECO:0000256" key="4">
    <source>
        <dbReference type="ARBA" id="ARBA00023136"/>
    </source>
</evidence>
<feature type="transmembrane region" description="Helical" evidence="5">
    <location>
        <begin position="54"/>
        <end position="76"/>
    </location>
</feature>
<feature type="transmembrane region" description="Helical" evidence="5">
    <location>
        <begin position="131"/>
        <end position="151"/>
    </location>
</feature>
<keyword evidence="8" id="KW-1185">Reference proteome</keyword>
<evidence type="ECO:0000259" key="6">
    <source>
        <dbReference type="Pfam" id="PF12698"/>
    </source>
</evidence>
<evidence type="ECO:0000256" key="3">
    <source>
        <dbReference type="ARBA" id="ARBA00022989"/>
    </source>
</evidence>
<dbReference type="RefSeq" id="WP_197114029.1">
    <property type="nucleotide sequence ID" value="NZ_JACBXQ010000001.1"/>
</dbReference>
<reference evidence="7 8" key="1">
    <citation type="submission" date="2020-07" db="EMBL/GenBank/DDBJ databases">
        <title>Facklamia lactis sp. nov., isolated from raw milk.</title>
        <authorList>
            <person name="Doll E.V."/>
            <person name="Huptas C."/>
            <person name="Staib L."/>
            <person name="Wenning M."/>
            <person name="Scherer S."/>
        </authorList>
    </citation>
    <scope>NUCLEOTIDE SEQUENCE [LARGE SCALE GENOMIC DNA]</scope>
    <source>
        <strain evidence="7 8">DSM 111018</strain>
    </source>
</reference>
<sequence length="251" mass="28550">MQANLIKYEVRNIFGNFFIPLFGIAMPIFMGILIPKGIVGQVPEAFQDEVTLSIVLGMSIMIPMCVGLIGYAASYAQELEKKIPLRFKLFGVSNRKFIATKLIGQMIVVTITLVIYFITMHFVHGIRPANLMGTLIYFLFIYFFTICFLMISHAVADMIGKFGPTYAVIMILYFFLLFISGNMGLRYENFPKFLQRIADMIPLTHFSGDSANIWTNSLSNYGELIQSSLTLFIIACLLLLWSTFRKNKTYN</sequence>
<evidence type="ECO:0000313" key="8">
    <source>
        <dbReference type="Proteomes" id="UP000721415"/>
    </source>
</evidence>
<dbReference type="InterPro" id="IPR013525">
    <property type="entry name" value="ABC2_TM"/>
</dbReference>
<dbReference type="Proteomes" id="UP000721415">
    <property type="component" value="Unassembled WGS sequence"/>
</dbReference>
<feature type="transmembrane region" description="Helical" evidence="5">
    <location>
        <begin position="224"/>
        <end position="244"/>
    </location>
</feature>
<accession>A0ABS0LN51</accession>
<comment type="caution">
    <text evidence="7">The sequence shown here is derived from an EMBL/GenBank/DDBJ whole genome shotgun (WGS) entry which is preliminary data.</text>
</comment>
<gene>
    <name evidence="7" type="ORF">HZY91_01545</name>
</gene>
<dbReference type="InterPro" id="IPR051328">
    <property type="entry name" value="T7SS_ABC-Transporter"/>
</dbReference>
<evidence type="ECO:0000256" key="1">
    <source>
        <dbReference type="ARBA" id="ARBA00004141"/>
    </source>
</evidence>
<feature type="transmembrane region" description="Helical" evidence="5">
    <location>
        <begin position="12"/>
        <end position="34"/>
    </location>
</feature>
<feature type="transmembrane region" description="Helical" evidence="5">
    <location>
        <begin position="163"/>
        <end position="185"/>
    </location>
</feature>
<feature type="transmembrane region" description="Helical" evidence="5">
    <location>
        <begin position="97"/>
        <end position="119"/>
    </location>
</feature>
<dbReference type="EMBL" id="JACBXQ010000001">
    <property type="protein sequence ID" value="MBG9985573.1"/>
    <property type="molecule type" value="Genomic_DNA"/>
</dbReference>
<name>A0ABS0LN51_9LACT</name>
<keyword evidence="3 5" id="KW-1133">Transmembrane helix</keyword>
<dbReference type="Pfam" id="PF12698">
    <property type="entry name" value="ABC2_membrane_3"/>
    <property type="match status" value="1"/>
</dbReference>
<evidence type="ECO:0000313" key="7">
    <source>
        <dbReference type="EMBL" id="MBG9985573.1"/>
    </source>
</evidence>
<dbReference type="PANTHER" id="PTHR43077">
    <property type="entry name" value="TRANSPORT PERMEASE YVFS-RELATED"/>
    <property type="match status" value="1"/>
</dbReference>